<keyword evidence="1" id="KW-0732">Signal</keyword>
<evidence type="ECO:0000256" key="1">
    <source>
        <dbReference type="ARBA" id="ARBA00022729"/>
    </source>
</evidence>
<dbReference type="KEGG" id="cgn:OK18_09785"/>
<proteinExistence type="predicted"/>
<dbReference type="AlphaFoldDB" id="A0A0G3M111"/>
<dbReference type="OrthoDB" id="1236981at2"/>
<dbReference type="Pfam" id="PF18962">
    <property type="entry name" value="Por_Secre_tail"/>
    <property type="match status" value="1"/>
</dbReference>
<dbReference type="SUPFAM" id="SSF49899">
    <property type="entry name" value="Concanavalin A-like lectins/glucanases"/>
    <property type="match status" value="1"/>
</dbReference>
<sequence length="497" mass="55437">MKNYLLPGKDLLCKVMTAAFLFLTTALYYGQLEKTYISSQTNQIFGVCVLCGVNNPQNVVGSNENDYATLKIPIGVSGRIEQNFIFPKLSPGFRKIVMGIETPNVSIKEQAKREIYIETFNGNVSNGDRQRLNVSMLKPGPNPQKGTIEFTSPKRFDKVHISVYSGLIGLGEEMRIYYMAHLPAPFTTCGNPPLDPQHYYPFDGNEKDLISDHDFFSKSEIDSHQNLVCGEAIYGGVNVGQLHSDYLPYKSAKTIAFWVSMDNAPMATDGIPEFLVKHNEIDINGKKWETGSYVIDVHGYNELGPVRQPVETTSITPDELTHITLVYNEDQYGNRTVCLYKNGVPANNIVPCKAFKYEYQQSDVTILDINLQQSKMDELIIYDRALTSDEVKTLSCSYGILPNCNSGNTSTVAKIASAEEVFTVSPNPTTGQITLDGNILFLDADISITNTSGKEVYRSKFISKTFELPSTLPGGVYILNLQTKDKKMHSRKIILNR</sequence>
<gene>
    <name evidence="3" type="ORF">OK18_09785</name>
</gene>
<dbReference type="NCBIfam" id="TIGR04183">
    <property type="entry name" value="Por_Secre_tail"/>
    <property type="match status" value="1"/>
</dbReference>
<dbReference type="STRING" id="1324352.OK18_09785"/>
<dbReference type="EMBL" id="CP009928">
    <property type="protein sequence ID" value="AKK72871.1"/>
    <property type="molecule type" value="Genomic_DNA"/>
</dbReference>
<evidence type="ECO:0000313" key="4">
    <source>
        <dbReference type="Proteomes" id="UP000035213"/>
    </source>
</evidence>
<evidence type="ECO:0000259" key="2">
    <source>
        <dbReference type="Pfam" id="PF18962"/>
    </source>
</evidence>
<organism evidence="3 4">
    <name type="scientific">Chryseobacterium gallinarum</name>
    <dbReference type="NCBI Taxonomy" id="1324352"/>
    <lineage>
        <taxon>Bacteria</taxon>
        <taxon>Pseudomonadati</taxon>
        <taxon>Bacteroidota</taxon>
        <taxon>Flavobacteriia</taxon>
        <taxon>Flavobacteriales</taxon>
        <taxon>Weeksellaceae</taxon>
        <taxon>Chryseobacterium group</taxon>
        <taxon>Chryseobacterium</taxon>
    </lineage>
</organism>
<dbReference type="RefSeq" id="WP_053327893.1">
    <property type="nucleotide sequence ID" value="NZ_CP009928.1"/>
</dbReference>
<dbReference type="Proteomes" id="UP000035213">
    <property type="component" value="Chromosome"/>
</dbReference>
<dbReference type="InterPro" id="IPR026444">
    <property type="entry name" value="Secre_tail"/>
</dbReference>
<dbReference type="InterPro" id="IPR013320">
    <property type="entry name" value="ConA-like_dom_sf"/>
</dbReference>
<dbReference type="GO" id="GO:0005975">
    <property type="term" value="P:carbohydrate metabolic process"/>
    <property type="evidence" value="ECO:0007669"/>
    <property type="project" value="UniProtKB-ARBA"/>
</dbReference>
<protein>
    <recommendedName>
        <fullName evidence="2">Secretion system C-terminal sorting domain-containing protein</fullName>
    </recommendedName>
</protein>
<name>A0A0G3M111_CHRGL</name>
<reference evidence="3 4" key="1">
    <citation type="submission" date="2014-11" db="EMBL/GenBank/DDBJ databases">
        <authorList>
            <person name="Park G.-S."/>
            <person name="Hong S.-J."/>
            <person name="Jung B.K."/>
            <person name="Khan A.R."/>
            <person name="Kwak Y."/>
            <person name="Shin J.-H."/>
        </authorList>
    </citation>
    <scope>NUCLEOTIDE SEQUENCE [LARGE SCALE GENOMIC DNA]</scope>
    <source>
        <strain evidence="3 4">DSM 27622</strain>
    </source>
</reference>
<dbReference type="Gene3D" id="2.60.120.200">
    <property type="match status" value="1"/>
</dbReference>
<dbReference type="PATRIC" id="fig|1324352.5.peg.2051"/>
<dbReference type="Pfam" id="PF13385">
    <property type="entry name" value="Laminin_G_3"/>
    <property type="match status" value="1"/>
</dbReference>
<evidence type="ECO:0000313" key="3">
    <source>
        <dbReference type="EMBL" id="AKK72871.1"/>
    </source>
</evidence>
<accession>A0A0G3M111</accession>
<feature type="domain" description="Secretion system C-terminal sorting" evidence="2">
    <location>
        <begin position="425"/>
        <end position="494"/>
    </location>
</feature>
<dbReference type="GO" id="GO:0004553">
    <property type="term" value="F:hydrolase activity, hydrolyzing O-glycosyl compounds"/>
    <property type="evidence" value="ECO:0007669"/>
    <property type="project" value="UniProtKB-ARBA"/>
</dbReference>